<proteinExistence type="predicted"/>
<keyword evidence="2" id="KW-0813">Transport</keyword>
<feature type="transmembrane region" description="Helical" evidence="7">
    <location>
        <begin position="1134"/>
        <end position="1156"/>
    </location>
</feature>
<dbReference type="PANTHER" id="PTHR11814">
    <property type="entry name" value="SULFATE TRANSPORTER"/>
    <property type="match status" value="1"/>
</dbReference>
<feature type="compositionally biased region" description="Low complexity" evidence="6">
    <location>
        <begin position="39"/>
        <end position="52"/>
    </location>
</feature>
<feature type="domain" description="STAS" evidence="8">
    <location>
        <begin position="652"/>
        <end position="784"/>
    </location>
</feature>
<feature type="transmembrane region" description="Helical" evidence="7">
    <location>
        <begin position="1560"/>
        <end position="1581"/>
    </location>
</feature>
<reference evidence="9" key="1">
    <citation type="submission" date="2021-04" db="EMBL/GenBank/DDBJ databases">
        <title>Draft genome of Fusarium avenaceum strain F156N33, isolated from an atmospheric sample in Virginia.</title>
        <authorList>
            <person name="Yang S."/>
            <person name="Vinatzer B.A."/>
            <person name="Coleman J."/>
        </authorList>
    </citation>
    <scope>NUCLEOTIDE SEQUENCE</scope>
    <source>
        <strain evidence="9">F156N33</strain>
    </source>
</reference>
<evidence type="ECO:0000256" key="4">
    <source>
        <dbReference type="ARBA" id="ARBA00022989"/>
    </source>
</evidence>
<keyword evidence="3 7" id="KW-0812">Transmembrane</keyword>
<feature type="transmembrane region" description="Helical" evidence="7">
    <location>
        <begin position="204"/>
        <end position="226"/>
    </location>
</feature>
<feature type="transmembrane region" description="Helical" evidence="7">
    <location>
        <begin position="1439"/>
        <end position="1457"/>
    </location>
</feature>
<feature type="transmembrane region" description="Helical" evidence="7">
    <location>
        <begin position="1531"/>
        <end position="1548"/>
    </location>
</feature>
<feature type="transmembrane region" description="Helical" evidence="7">
    <location>
        <begin position="1377"/>
        <end position="1400"/>
    </location>
</feature>
<feature type="compositionally biased region" description="Basic and acidic residues" evidence="6">
    <location>
        <begin position="1"/>
        <end position="18"/>
    </location>
</feature>
<evidence type="ECO:0000256" key="3">
    <source>
        <dbReference type="ARBA" id="ARBA00022692"/>
    </source>
</evidence>
<evidence type="ECO:0000256" key="5">
    <source>
        <dbReference type="ARBA" id="ARBA00023136"/>
    </source>
</evidence>
<dbReference type="CDD" id="cd07042">
    <property type="entry name" value="STAS_SulP_like_sulfate_transporter"/>
    <property type="match status" value="1"/>
</dbReference>
<feature type="transmembrane region" description="Helical" evidence="7">
    <location>
        <begin position="1346"/>
        <end position="1371"/>
    </location>
</feature>
<dbReference type="Pfam" id="PF01740">
    <property type="entry name" value="STAS"/>
    <property type="match status" value="1"/>
</dbReference>
<evidence type="ECO:0000256" key="2">
    <source>
        <dbReference type="ARBA" id="ARBA00022448"/>
    </source>
</evidence>
<dbReference type="GO" id="GO:0016020">
    <property type="term" value="C:membrane"/>
    <property type="evidence" value="ECO:0007669"/>
    <property type="project" value="UniProtKB-SubCell"/>
</dbReference>
<feature type="transmembrane region" description="Helical" evidence="7">
    <location>
        <begin position="284"/>
        <end position="306"/>
    </location>
</feature>
<feature type="region of interest" description="Disordered" evidence="6">
    <location>
        <begin position="1600"/>
        <end position="1653"/>
    </location>
</feature>
<feature type="transmembrane region" description="Helical" evidence="7">
    <location>
        <begin position="1251"/>
        <end position="1275"/>
    </location>
</feature>
<comment type="caution">
    <text evidence="9">The sequence shown here is derived from an EMBL/GenBank/DDBJ whole genome shotgun (WGS) entry which is preliminary data.</text>
</comment>
<sequence>MSKRPEHNRTGSGNDHRPAQPSALRQALSAQSRGENEQSSPGSPGSPTSAPVASPPDSPGHPGATINEIFANESTPLIDGNNHKPGNRRGSVHPAHPGVCSHGTFSPRPMSPTLTMRSTDEDGSETAGSGTHIPVLDNAITTIVGHEDWKKWLKKRMRTKTMGHSSVLAQEAGFEDTTFMYLAYYVPCLNWMRQYKVSYLRGDLVAALTMASFYLPMALSLAANLAHVPPIHGLYAFVFNPFIYALLGSCPQMVVGPEAAGSLLVGSVVKQNVGSGEDEDNDMLHAQICGIVAGMAGAMVVIAGLARLGFMDSVLSRPFLRGFISAIGFVIAVDQLIPELGLAALADEAGVSHGSPVEKIRFMIGNFDKVHGLTFAVAGISFLVIMICREMKNRLQPRYPGVAYIPDRFVVVVVSAILCWQLDWESQGVEVLGTVKAANGQLLAFQWPFKLEHMPHIRSAMATSFLIALLGFFESSVAAKSLGSSETIQGIQLSANREMIALGIANMVGGCFMSLPAFGGYGRSKVNKSTGGKSPASSMFLSIISLLSIFFLLPYFYYLPKPVLSAMISVVAYSLIEEAPHDISFFLKIRGWTELGLMAIIFLATMFYSLTLGMAFGVGLSMLMVIKHSTRPRIQILGRIPGTNRFENAEGDKASLEFVEGCLIVKIPEPLTFANTGELKSRLRRLELYGTSKAHPALPRLRSTDMNRNVIFDIHGVTSMDGSGTQVLTEIVRSYTDRGVRVYFSRCPVRKDHPVWRLMVSSGIVEMAGERHFVNDVQEALRLTEYEESVTAPAAPNMWQWPQHHLLAIYLSPMGLSQDRGDPLDGAQSLMVRGVDHITPSISSSQDAMTKTESSVQGRIYNSPFNVPTMDFPTVSPYPRTSHIVPDCLFGTSKLQQIILGTAAVFEQDSDFFIWATLRQKNTGACPPHLVDTGTHCLYNSAKPVPFRVVLGRIDSNMAIPPFLKKVGNMLSPPPSQSADGRDQWGSRASFLLAAMGGCAGMGNLIRYPSQVYNNNGLQWFIPYLMCVFLIAIPALILEVAIGQAYRGGSVVAFNNINHRLKGQGFSLLYIGFMVSPYFVVNLSWIMIYFRNSFQSPLPWEGRAEEYYYQDVVQNVDAIPGNKTSSGVTDYVQYPGTALIGETVGWTAFVWFLVWISIFRGIGQTGRVVYFTMGLPVILTIILVGRSVSLPNAGRGIKLYFGEWNGEKLASGDIWQTAAGQVFFSTGVGFGYFSSYASYNQKHANAVMDSCLIVCSNVLFEGFAAFAAFGVVGYLDMMPVPGERIGAFTIGFLTLPTAITQLPGASFWAFALFFTLVVLGYSSAFAMVDAVVTLVMDTKPKIRREWVVTGLVVISFLISLPYCTQFGYALLTGVDRWINDVALVFVVFGECAFSTTFYRWRDVAGQVGKPSFFIWNFGYFGGMVLGVAVAHAVQAEAGAGVGFGIFIVCSIVSCVIGKTPDDIPPALTFGEDKGFVRRFIGKSAVLSKFFSNVFVRRFWYMAFYSGQQLRRDLNVIVATGKNWSIPAFWPILLRFLSAPVLAIIYGFAYPAFYELRDDPLHILGFGLAHICLILIGLGVLLPRWYNTIIPPDRREEGKLPYAPNVLLDGEEPRRSDSMEAAEGLDGSEGGESGEKKRQRDSELPNQDWDVQRQ</sequence>
<dbReference type="CDD" id="cd11554">
    <property type="entry name" value="SLC6sbd_u2"/>
    <property type="match status" value="1"/>
</dbReference>
<keyword evidence="10" id="KW-1185">Reference proteome</keyword>
<dbReference type="SUPFAM" id="SSF52091">
    <property type="entry name" value="SpoIIaa-like"/>
    <property type="match status" value="1"/>
</dbReference>
<evidence type="ECO:0000256" key="7">
    <source>
        <dbReference type="SAM" id="Phobius"/>
    </source>
</evidence>
<feature type="transmembrane region" description="Helical" evidence="7">
    <location>
        <begin position="1307"/>
        <end position="1334"/>
    </location>
</feature>
<evidence type="ECO:0000256" key="1">
    <source>
        <dbReference type="ARBA" id="ARBA00004141"/>
    </source>
</evidence>
<comment type="subcellular location">
    <subcellularLocation>
        <location evidence="1">Membrane</location>
        <topology evidence="1">Multi-pass membrane protein</topology>
    </subcellularLocation>
</comment>
<dbReference type="InterPro" id="IPR037272">
    <property type="entry name" value="SNS_sf"/>
</dbReference>
<organism evidence="9 10">
    <name type="scientific">Fusarium avenaceum</name>
    <dbReference type="NCBI Taxonomy" id="40199"/>
    <lineage>
        <taxon>Eukaryota</taxon>
        <taxon>Fungi</taxon>
        <taxon>Dikarya</taxon>
        <taxon>Ascomycota</taxon>
        <taxon>Pezizomycotina</taxon>
        <taxon>Sordariomycetes</taxon>
        <taxon>Hypocreomycetidae</taxon>
        <taxon>Hypocreales</taxon>
        <taxon>Nectriaceae</taxon>
        <taxon>Fusarium</taxon>
        <taxon>Fusarium tricinctum species complex</taxon>
    </lineage>
</organism>
<accession>A0A9P7H7Q6</accession>
<dbReference type="Pfam" id="PF00209">
    <property type="entry name" value="SNF"/>
    <property type="match status" value="1"/>
</dbReference>
<keyword evidence="4 7" id="KW-1133">Transmembrane helix</keyword>
<feature type="transmembrane region" description="Helical" evidence="7">
    <location>
        <begin position="1021"/>
        <end position="1046"/>
    </location>
</feature>
<dbReference type="InterPro" id="IPR001902">
    <property type="entry name" value="SLC26A/SulP_fam"/>
</dbReference>
<dbReference type="InterPro" id="IPR002645">
    <property type="entry name" value="STAS_dom"/>
</dbReference>
<feature type="transmembrane region" description="Helical" evidence="7">
    <location>
        <begin position="1218"/>
        <end position="1239"/>
    </location>
</feature>
<dbReference type="GO" id="GO:0055085">
    <property type="term" value="P:transmembrane transport"/>
    <property type="evidence" value="ECO:0007669"/>
    <property type="project" value="InterPro"/>
</dbReference>
<evidence type="ECO:0000313" key="9">
    <source>
        <dbReference type="EMBL" id="KAG5662915.1"/>
    </source>
</evidence>
<dbReference type="PROSITE" id="PS50267">
    <property type="entry name" value="NA_NEUROTRAN_SYMP_3"/>
    <property type="match status" value="1"/>
</dbReference>
<dbReference type="Pfam" id="PF00916">
    <property type="entry name" value="Sulfate_transp"/>
    <property type="match status" value="1"/>
</dbReference>
<feature type="transmembrane region" description="Helical" evidence="7">
    <location>
        <begin position="460"/>
        <end position="479"/>
    </location>
</feature>
<dbReference type="Gene3D" id="3.30.750.24">
    <property type="entry name" value="STAS domain"/>
    <property type="match status" value="1"/>
</dbReference>
<gene>
    <name evidence="9" type="ORF">KAF25_005333</name>
</gene>
<dbReference type="InterPro" id="IPR011547">
    <property type="entry name" value="SLC26A/SulP_dom"/>
</dbReference>
<feature type="transmembrane region" description="Helical" evidence="7">
    <location>
        <begin position="1168"/>
        <end position="1188"/>
    </location>
</feature>
<dbReference type="PRINTS" id="PR00176">
    <property type="entry name" value="NANEUSMPORT"/>
</dbReference>
<feature type="transmembrane region" description="Helical" evidence="7">
    <location>
        <begin position="539"/>
        <end position="558"/>
    </location>
</feature>
<name>A0A9P7H7Q6_9HYPO</name>
<evidence type="ECO:0000313" key="10">
    <source>
        <dbReference type="Proteomes" id="UP000782241"/>
    </source>
</evidence>
<dbReference type="PROSITE" id="PS50801">
    <property type="entry name" value="STAS"/>
    <property type="match status" value="1"/>
</dbReference>
<feature type="transmembrane region" description="Helical" evidence="7">
    <location>
        <begin position="1067"/>
        <end position="1090"/>
    </location>
</feature>
<keyword evidence="5 7" id="KW-0472">Membrane</keyword>
<feature type="transmembrane region" description="Helical" evidence="7">
    <location>
        <begin position="1412"/>
        <end position="1433"/>
    </location>
</feature>
<evidence type="ECO:0000259" key="8">
    <source>
        <dbReference type="PROSITE" id="PS50801"/>
    </source>
</evidence>
<dbReference type="InterPro" id="IPR000175">
    <property type="entry name" value="Na/ntran_symport"/>
</dbReference>
<feature type="compositionally biased region" description="Basic and acidic residues" evidence="6">
    <location>
        <begin position="1632"/>
        <end position="1642"/>
    </location>
</feature>
<feature type="transmembrane region" description="Helical" evidence="7">
    <location>
        <begin position="595"/>
        <end position="626"/>
    </location>
</feature>
<dbReference type="SUPFAM" id="SSF161070">
    <property type="entry name" value="SNF-like"/>
    <property type="match status" value="1"/>
</dbReference>
<dbReference type="Proteomes" id="UP000782241">
    <property type="component" value="Unassembled WGS sequence"/>
</dbReference>
<protein>
    <recommendedName>
        <fullName evidence="8">STAS domain-containing protein</fullName>
    </recommendedName>
</protein>
<dbReference type="FunFam" id="3.30.750.24:FF:000036">
    <property type="entry name" value="Putative sulfate transporter YPR003C"/>
    <property type="match status" value="1"/>
</dbReference>
<dbReference type="InterPro" id="IPR036513">
    <property type="entry name" value="STAS_dom_sf"/>
</dbReference>
<feature type="transmembrane region" description="Helical" evidence="7">
    <location>
        <begin position="370"/>
        <end position="388"/>
    </location>
</feature>
<feature type="region of interest" description="Disordered" evidence="6">
    <location>
        <begin position="1"/>
        <end position="132"/>
    </location>
</feature>
<feature type="transmembrane region" description="Helical" evidence="7">
    <location>
        <begin position="499"/>
        <end position="518"/>
    </location>
</feature>
<feature type="transmembrane region" description="Helical" evidence="7">
    <location>
        <begin position="318"/>
        <end position="337"/>
    </location>
</feature>
<dbReference type="EMBL" id="JAGPUO010000005">
    <property type="protein sequence ID" value="KAG5662915.1"/>
    <property type="molecule type" value="Genomic_DNA"/>
</dbReference>
<evidence type="ECO:0000256" key="6">
    <source>
        <dbReference type="SAM" id="MobiDB-lite"/>
    </source>
</evidence>